<dbReference type="FunCoup" id="B3RX29">
    <property type="interactions" value="1563"/>
</dbReference>
<dbReference type="eggNOG" id="KOG1698">
    <property type="taxonomic scope" value="Eukaryota"/>
</dbReference>
<dbReference type="OrthoDB" id="432645at2759"/>
<dbReference type="SUPFAM" id="SSF50104">
    <property type="entry name" value="Translation proteins SH3-like domain"/>
    <property type="match status" value="1"/>
</dbReference>
<dbReference type="PANTHER" id="PTHR15680">
    <property type="entry name" value="RIBOSOMAL PROTEIN L19"/>
    <property type="match status" value="1"/>
</dbReference>
<name>B3RX29_TRIAD</name>
<dbReference type="RefSeq" id="XP_002113124.1">
    <property type="nucleotide sequence ID" value="XM_002113088.1"/>
</dbReference>
<keyword evidence="8" id="KW-1185">Reference proteome</keyword>
<dbReference type="GeneID" id="6754337"/>
<keyword evidence="3" id="KW-0687">Ribonucleoprotein</keyword>
<sequence>MAGWMRLKNFLHAFPIRQNSMQDLIFQGLRAVTSAPATDVVAPEAADSSGTDRPRRRRKSKRKLPRRPTVVRRDVKKMQPLPREEYYKSPKQMKTNLIEFLERRDMHERSKVIDIPFFTTGSIMAVVKSDPYIKRGSTRFVGICIAKKNNKLGSTFLLRNIIDGHGIEMMYETYSPLVQKIEVLKLERRRQSKLYYLRDKMPSEYAVKQSFKPVKYNDNKTVPVYKRKY</sequence>
<dbReference type="GO" id="GO:0005762">
    <property type="term" value="C:mitochondrial large ribosomal subunit"/>
    <property type="evidence" value="ECO:0000318"/>
    <property type="project" value="GO_Central"/>
</dbReference>
<dbReference type="Proteomes" id="UP000009022">
    <property type="component" value="Unassembled WGS sequence"/>
</dbReference>
<accession>B3RX29</accession>
<organism evidence="7 8">
    <name type="scientific">Trichoplax adhaerens</name>
    <name type="common">Trichoplax reptans</name>
    <dbReference type="NCBI Taxonomy" id="10228"/>
    <lineage>
        <taxon>Eukaryota</taxon>
        <taxon>Metazoa</taxon>
        <taxon>Placozoa</taxon>
        <taxon>Uniplacotomia</taxon>
        <taxon>Trichoplacea</taxon>
        <taxon>Trichoplacidae</taxon>
        <taxon>Trichoplax</taxon>
    </lineage>
</organism>
<dbReference type="InParanoid" id="B3RX29"/>
<evidence type="ECO:0000256" key="3">
    <source>
        <dbReference type="ARBA" id="ARBA00023274"/>
    </source>
</evidence>
<dbReference type="InterPro" id="IPR001857">
    <property type="entry name" value="Ribosomal_bL19"/>
</dbReference>
<feature type="region of interest" description="Disordered" evidence="6">
    <location>
        <begin position="40"/>
        <end position="75"/>
    </location>
</feature>
<dbReference type="PhylomeDB" id="B3RX29"/>
<evidence type="ECO:0000313" key="7">
    <source>
        <dbReference type="EMBL" id="EDV25234.1"/>
    </source>
</evidence>
<comment type="similarity">
    <text evidence="1">Belongs to the bacterial ribosomal protein bL19 family.</text>
</comment>
<evidence type="ECO:0000256" key="1">
    <source>
        <dbReference type="ARBA" id="ARBA00005781"/>
    </source>
</evidence>
<proteinExistence type="inferred from homology"/>
<dbReference type="CTD" id="6754337"/>
<protein>
    <recommendedName>
        <fullName evidence="4">Large ribosomal subunit protein bL19m</fullName>
    </recommendedName>
    <alternativeName>
        <fullName evidence="5">39S ribosomal protein L19, mitochondrial</fullName>
    </alternativeName>
</protein>
<dbReference type="PRINTS" id="PR00061">
    <property type="entry name" value="RIBOSOMALL19"/>
</dbReference>
<dbReference type="GO" id="GO:0006412">
    <property type="term" value="P:translation"/>
    <property type="evidence" value="ECO:0007669"/>
    <property type="project" value="InterPro"/>
</dbReference>
<dbReference type="InterPro" id="IPR038657">
    <property type="entry name" value="Ribosomal_bL19_sf"/>
</dbReference>
<dbReference type="KEGG" id="tad:TRIADDRAFT_56974"/>
<reference evidence="7 8" key="1">
    <citation type="journal article" date="2008" name="Nature">
        <title>The Trichoplax genome and the nature of placozoans.</title>
        <authorList>
            <person name="Srivastava M."/>
            <person name="Begovic E."/>
            <person name="Chapman J."/>
            <person name="Putnam N.H."/>
            <person name="Hellsten U."/>
            <person name="Kawashima T."/>
            <person name="Kuo A."/>
            <person name="Mitros T."/>
            <person name="Salamov A."/>
            <person name="Carpenter M.L."/>
            <person name="Signorovitch A.Y."/>
            <person name="Moreno M.A."/>
            <person name="Kamm K."/>
            <person name="Grimwood J."/>
            <person name="Schmutz J."/>
            <person name="Shapiro H."/>
            <person name="Grigoriev I.V."/>
            <person name="Buss L.W."/>
            <person name="Schierwater B."/>
            <person name="Dellaporta S.L."/>
            <person name="Rokhsar D.S."/>
        </authorList>
    </citation>
    <scope>NUCLEOTIDE SEQUENCE [LARGE SCALE GENOMIC DNA]</scope>
    <source>
        <strain evidence="7 8">Grell-BS-1999</strain>
    </source>
</reference>
<dbReference type="PANTHER" id="PTHR15680:SF9">
    <property type="entry name" value="LARGE RIBOSOMAL SUBUNIT PROTEIN BL19M"/>
    <property type="match status" value="1"/>
</dbReference>
<dbReference type="AlphaFoldDB" id="B3RX29"/>
<feature type="compositionally biased region" description="Basic residues" evidence="6">
    <location>
        <begin position="54"/>
        <end position="70"/>
    </location>
</feature>
<dbReference type="Gene3D" id="2.30.30.790">
    <property type="match status" value="1"/>
</dbReference>
<dbReference type="InterPro" id="IPR008991">
    <property type="entry name" value="Translation_prot_SH3-like_sf"/>
</dbReference>
<dbReference type="STRING" id="10228.B3RX29"/>
<gene>
    <name evidence="7" type="ORF">TRIADDRAFT_56974</name>
</gene>
<dbReference type="GO" id="GO:0003735">
    <property type="term" value="F:structural constituent of ribosome"/>
    <property type="evidence" value="ECO:0000318"/>
    <property type="project" value="GO_Central"/>
</dbReference>
<evidence type="ECO:0000256" key="5">
    <source>
        <dbReference type="ARBA" id="ARBA00035359"/>
    </source>
</evidence>
<evidence type="ECO:0000256" key="4">
    <source>
        <dbReference type="ARBA" id="ARBA00035288"/>
    </source>
</evidence>
<evidence type="ECO:0000313" key="8">
    <source>
        <dbReference type="Proteomes" id="UP000009022"/>
    </source>
</evidence>
<dbReference type="HOGENOM" id="CLU_1211161_0_0_1"/>
<keyword evidence="2" id="KW-0689">Ribosomal protein</keyword>
<evidence type="ECO:0000256" key="6">
    <source>
        <dbReference type="SAM" id="MobiDB-lite"/>
    </source>
</evidence>
<dbReference type="Pfam" id="PF01245">
    <property type="entry name" value="Ribosomal_L19"/>
    <property type="match status" value="1"/>
</dbReference>
<dbReference type="EMBL" id="DS985245">
    <property type="protein sequence ID" value="EDV25234.1"/>
    <property type="molecule type" value="Genomic_DNA"/>
</dbReference>
<evidence type="ECO:0000256" key="2">
    <source>
        <dbReference type="ARBA" id="ARBA00022980"/>
    </source>
</evidence>